<evidence type="ECO:0000313" key="3">
    <source>
        <dbReference type="Proteomes" id="UP001500886"/>
    </source>
</evidence>
<dbReference type="Proteomes" id="UP001500886">
    <property type="component" value="Unassembled WGS sequence"/>
</dbReference>
<sequence length="421" mass="45722">MDSASLAARLDGVRGGDSRELDRVCEEVAQELVGAGAEPPFDVVSADFAADARLICADRYWRLRFLQVPDVRTAAACAAWLGAHVAAGARTEVLEKWSLGYAFITRDTVESAAELAEATGEIVTRDTASGDIARFATLYHAGKLRANFCFDELHTFLESSLLALAAGPHRSDPLFTALRAFAAFGSRALTAEYATGLLDEAWGAGARRTRHVVDVCLNGIHAAAPFDGQGELLRSRAQEAVTEYPADHLFRFRLACGQYLCGAHDEALASVERALALLPAVGSRGSHRLLQEQYLGLRTTVLDARLRAGREAEFQRRLEERDAEHRLRWERLEAELRQARSSAVRAVELVAVFTAAIAFAVGSLQVTLNGAIPLRDRLWLITALGAGLAVFALLVVGGTWLITRPVRPSGRRSRNLPPSAR</sequence>
<keyword evidence="1" id="KW-0812">Transmembrane</keyword>
<gene>
    <name evidence="2" type="ORF">GCM10010315_45360</name>
</gene>
<comment type="caution">
    <text evidence="2">The sequence shown here is derived from an EMBL/GenBank/DDBJ whole genome shotgun (WGS) entry which is preliminary data.</text>
</comment>
<accession>A0ABP6GEG0</accession>
<evidence type="ECO:0008006" key="4">
    <source>
        <dbReference type="Google" id="ProtNLM"/>
    </source>
</evidence>
<reference evidence="3" key="1">
    <citation type="journal article" date="2019" name="Int. J. Syst. Evol. Microbiol.">
        <title>The Global Catalogue of Microorganisms (GCM) 10K type strain sequencing project: providing services to taxonomists for standard genome sequencing and annotation.</title>
        <authorList>
            <consortium name="The Broad Institute Genomics Platform"/>
            <consortium name="The Broad Institute Genome Sequencing Center for Infectious Disease"/>
            <person name="Wu L."/>
            <person name="Ma J."/>
        </authorList>
    </citation>
    <scope>NUCLEOTIDE SEQUENCE [LARGE SCALE GENOMIC DNA]</scope>
    <source>
        <strain evidence="3">JCM 4542</strain>
    </source>
</reference>
<keyword evidence="1" id="KW-1133">Transmembrane helix</keyword>
<proteinExistence type="predicted"/>
<protein>
    <recommendedName>
        <fullName evidence="4">Tetratricopeptide repeat protein</fullName>
    </recommendedName>
</protein>
<organism evidence="2 3">
    <name type="scientific">Streptomyces luteosporeus</name>
    <dbReference type="NCBI Taxonomy" id="173856"/>
    <lineage>
        <taxon>Bacteria</taxon>
        <taxon>Bacillati</taxon>
        <taxon>Actinomycetota</taxon>
        <taxon>Actinomycetes</taxon>
        <taxon>Kitasatosporales</taxon>
        <taxon>Streptomycetaceae</taxon>
        <taxon>Streptomyces</taxon>
    </lineage>
</organism>
<feature type="transmembrane region" description="Helical" evidence="1">
    <location>
        <begin position="346"/>
        <end position="366"/>
    </location>
</feature>
<evidence type="ECO:0000256" key="1">
    <source>
        <dbReference type="SAM" id="Phobius"/>
    </source>
</evidence>
<evidence type="ECO:0000313" key="2">
    <source>
        <dbReference type="EMBL" id="GAA2721756.1"/>
    </source>
</evidence>
<dbReference type="EMBL" id="BAAASL010000018">
    <property type="protein sequence ID" value="GAA2721756.1"/>
    <property type="molecule type" value="Genomic_DNA"/>
</dbReference>
<keyword evidence="1" id="KW-0472">Membrane</keyword>
<keyword evidence="3" id="KW-1185">Reference proteome</keyword>
<dbReference type="RefSeq" id="WP_344437309.1">
    <property type="nucleotide sequence ID" value="NZ_BAAASL010000018.1"/>
</dbReference>
<name>A0ABP6GEG0_9ACTN</name>
<feature type="transmembrane region" description="Helical" evidence="1">
    <location>
        <begin position="378"/>
        <end position="402"/>
    </location>
</feature>